<gene>
    <name evidence="2" type="ORF">BpHYR1_015764</name>
</gene>
<evidence type="ECO:0000256" key="1">
    <source>
        <dbReference type="SAM" id="Phobius"/>
    </source>
</evidence>
<keyword evidence="3" id="KW-1185">Reference proteome</keyword>
<sequence length="117" mass="14254">MKLENLKNIRFFEKLIKRKTDILWFRKMHQNCFKSFLIKIFCSNNLFSLFDVSLHEDLKVLIKLGIFKDKRFLSILDLVFPQIFNVIIFDFIFNEMHNSSQTLSERMRFKNNLLKID</sequence>
<evidence type="ECO:0000313" key="3">
    <source>
        <dbReference type="Proteomes" id="UP000276133"/>
    </source>
</evidence>
<dbReference type="Proteomes" id="UP000276133">
    <property type="component" value="Unassembled WGS sequence"/>
</dbReference>
<evidence type="ECO:0000313" key="2">
    <source>
        <dbReference type="EMBL" id="RNA07846.1"/>
    </source>
</evidence>
<organism evidence="2 3">
    <name type="scientific">Brachionus plicatilis</name>
    <name type="common">Marine rotifer</name>
    <name type="synonym">Brachionus muelleri</name>
    <dbReference type="NCBI Taxonomy" id="10195"/>
    <lineage>
        <taxon>Eukaryota</taxon>
        <taxon>Metazoa</taxon>
        <taxon>Spiralia</taxon>
        <taxon>Gnathifera</taxon>
        <taxon>Rotifera</taxon>
        <taxon>Eurotatoria</taxon>
        <taxon>Monogononta</taxon>
        <taxon>Pseudotrocha</taxon>
        <taxon>Ploima</taxon>
        <taxon>Brachionidae</taxon>
        <taxon>Brachionus</taxon>
    </lineage>
</organism>
<proteinExistence type="predicted"/>
<protein>
    <submittedName>
        <fullName evidence="2">Uncharacterized protein</fullName>
    </submittedName>
</protein>
<comment type="caution">
    <text evidence="2">The sequence shown here is derived from an EMBL/GenBank/DDBJ whole genome shotgun (WGS) entry which is preliminary data.</text>
</comment>
<keyword evidence="1" id="KW-0812">Transmembrane</keyword>
<dbReference type="AlphaFoldDB" id="A0A3M7Q8W4"/>
<accession>A0A3M7Q8W4</accession>
<dbReference type="EMBL" id="REGN01006925">
    <property type="protein sequence ID" value="RNA07846.1"/>
    <property type="molecule type" value="Genomic_DNA"/>
</dbReference>
<name>A0A3M7Q8W4_BRAPC</name>
<reference evidence="2 3" key="1">
    <citation type="journal article" date="2018" name="Sci. Rep.">
        <title>Genomic signatures of local adaptation to the degree of environmental predictability in rotifers.</title>
        <authorList>
            <person name="Franch-Gras L."/>
            <person name="Hahn C."/>
            <person name="Garcia-Roger E.M."/>
            <person name="Carmona M.J."/>
            <person name="Serra M."/>
            <person name="Gomez A."/>
        </authorList>
    </citation>
    <scope>NUCLEOTIDE SEQUENCE [LARGE SCALE GENOMIC DNA]</scope>
    <source>
        <strain evidence="2">HYR1</strain>
    </source>
</reference>
<keyword evidence="1" id="KW-1133">Transmembrane helix</keyword>
<keyword evidence="1" id="KW-0472">Membrane</keyword>
<feature type="transmembrane region" description="Helical" evidence="1">
    <location>
        <begin position="72"/>
        <end position="93"/>
    </location>
</feature>